<name>A0A382RXP5_9ZZZZ</name>
<dbReference type="Pfam" id="PF21379">
    <property type="entry name" value="Gp6-like_1st"/>
    <property type="match status" value="1"/>
</dbReference>
<dbReference type="InterPro" id="IPR049026">
    <property type="entry name" value="Gp6-like_N"/>
</dbReference>
<feature type="domain" description="Baseplate wedge protein gp6-like N-terminal helical" evidence="1">
    <location>
        <begin position="15"/>
        <end position="87"/>
    </location>
</feature>
<feature type="non-terminal residue" evidence="2">
    <location>
        <position position="311"/>
    </location>
</feature>
<evidence type="ECO:0000259" key="1">
    <source>
        <dbReference type="Pfam" id="PF21379"/>
    </source>
</evidence>
<proteinExistence type="predicted"/>
<dbReference type="AlphaFoldDB" id="A0A382RXP5"/>
<protein>
    <recommendedName>
        <fullName evidence="1">Baseplate wedge protein gp6-like N-terminal helical domain-containing protein</fullName>
    </recommendedName>
</protein>
<organism evidence="2">
    <name type="scientific">marine metagenome</name>
    <dbReference type="NCBI Taxonomy" id="408172"/>
    <lineage>
        <taxon>unclassified sequences</taxon>
        <taxon>metagenomes</taxon>
        <taxon>ecological metagenomes</taxon>
    </lineage>
</organism>
<accession>A0A382RXP5</accession>
<dbReference type="EMBL" id="UINC01124341">
    <property type="protein sequence ID" value="SVD01421.1"/>
    <property type="molecule type" value="Genomic_DNA"/>
</dbReference>
<gene>
    <name evidence="2" type="ORF">METZ01_LOCUS354275</name>
</gene>
<sequence>MPTTPAQLPITELDYDQILSNLVAFMKDDPAFSDYDFTGSGLRLLSRVLAYVTFYNNYYVSAAANESFLDTAQLRSSIVSHAKMLGYNAHGTQSAVITTNVTAVMTSSSATSVTLPKNTKFELANDTSYLFYTTDDTTLLQNTTTGYANNYEASDVLLVEGRPATYQFTVDVNDPTQRFIIPNANASFSHISVVVQESASANTRTTFVQPTNVALVNDANAIFLVSEAYSGYPELTFGNGVVGKKLVHGNIVLVDYYISRGTAGNGIRGPFTINDPSFSGLARGVTATIDADTVASYNGTDAEDVDQIRYI</sequence>
<evidence type="ECO:0000313" key="2">
    <source>
        <dbReference type="EMBL" id="SVD01421.1"/>
    </source>
</evidence>
<reference evidence="2" key="1">
    <citation type="submission" date="2018-05" db="EMBL/GenBank/DDBJ databases">
        <authorList>
            <person name="Lanie J.A."/>
            <person name="Ng W.-L."/>
            <person name="Kazmierczak K.M."/>
            <person name="Andrzejewski T.M."/>
            <person name="Davidsen T.M."/>
            <person name="Wayne K.J."/>
            <person name="Tettelin H."/>
            <person name="Glass J.I."/>
            <person name="Rusch D."/>
            <person name="Podicherti R."/>
            <person name="Tsui H.-C.T."/>
            <person name="Winkler M.E."/>
        </authorList>
    </citation>
    <scope>NUCLEOTIDE SEQUENCE</scope>
</reference>